<dbReference type="RefSeq" id="WP_153346988.1">
    <property type="nucleotide sequence ID" value="NZ_WEGI01000012.1"/>
</dbReference>
<proteinExistence type="predicted"/>
<reference evidence="1 2" key="1">
    <citation type="submission" date="2019-10" db="EMBL/GenBank/DDBJ databases">
        <title>Nocardia macrotermitis sp. nov. and Nocardia aurantia sp. nov., isolated from the gut of fungus growing-termite Macrotermes natalensis.</title>
        <authorList>
            <person name="Benndorf R."/>
            <person name="Schwitalla J."/>
            <person name="Martin K."/>
            <person name="De Beer W."/>
            <person name="Kaster A.-K."/>
            <person name="Vollmers J."/>
            <person name="Poulsen M."/>
            <person name="Beemelmanns C."/>
        </authorList>
    </citation>
    <scope>NUCLEOTIDE SEQUENCE [LARGE SCALE GENOMIC DNA]</scope>
    <source>
        <strain evidence="1 2">RB56</strain>
    </source>
</reference>
<accession>A0A7K0DVJ8</accession>
<organism evidence="1 2">
    <name type="scientific">Nocardia aurantia</name>
    <dbReference type="NCBI Taxonomy" id="2585199"/>
    <lineage>
        <taxon>Bacteria</taxon>
        <taxon>Bacillati</taxon>
        <taxon>Actinomycetota</taxon>
        <taxon>Actinomycetes</taxon>
        <taxon>Mycobacteriales</taxon>
        <taxon>Nocardiaceae</taxon>
        <taxon>Nocardia</taxon>
    </lineage>
</organism>
<name>A0A7K0DVJ8_9NOCA</name>
<dbReference type="Proteomes" id="UP000431401">
    <property type="component" value="Unassembled WGS sequence"/>
</dbReference>
<sequence length="187" mass="20840">MNVPVSLRLAAELVPADARSEAGLSVADVHEYLRFGEWELALGILQEFEGLRWQSAEYWNLLAGVAQQLSLLHDSDWCRWRAAETRCGTVIRADLRLLPPESGGRRIAIPGSGLRPMWATGDETVGLRLAQIRVEFAPEIPVGGRGTIRLLPLTPDAWRHLRPGDVITMHEQRPPLGTATIIEVQRR</sequence>
<dbReference type="OrthoDB" id="3472120at2"/>
<dbReference type="AlphaFoldDB" id="A0A7K0DVJ8"/>
<evidence type="ECO:0000313" key="1">
    <source>
        <dbReference type="EMBL" id="MQY29810.1"/>
    </source>
</evidence>
<dbReference type="EMBL" id="WEGI01000012">
    <property type="protein sequence ID" value="MQY29810.1"/>
    <property type="molecule type" value="Genomic_DNA"/>
</dbReference>
<evidence type="ECO:0000313" key="2">
    <source>
        <dbReference type="Proteomes" id="UP000431401"/>
    </source>
</evidence>
<gene>
    <name evidence="1" type="ORF">NRB56_54030</name>
</gene>
<comment type="caution">
    <text evidence="1">The sequence shown here is derived from an EMBL/GenBank/DDBJ whole genome shotgun (WGS) entry which is preliminary data.</text>
</comment>
<protein>
    <submittedName>
        <fullName evidence="1">Uncharacterized protein</fullName>
    </submittedName>
</protein>
<keyword evidence="2" id="KW-1185">Reference proteome</keyword>